<dbReference type="RefSeq" id="WP_270117563.1">
    <property type="nucleotide sequence ID" value="NZ_BAAAOL010000006.1"/>
</dbReference>
<evidence type="ECO:0000256" key="5">
    <source>
        <dbReference type="ARBA" id="ARBA00022801"/>
    </source>
</evidence>
<evidence type="ECO:0000256" key="2">
    <source>
        <dbReference type="ARBA" id="ARBA00022649"/>
    </source>
</evidence>
<evidence type="ECO:0000256" key="4">
    <source>
        <dbReference type="ARBA" id="ARBA00022723"/>
    </source>
</evidence>
<dbReference type="InterPro" id="IPR050556">
    <property type="entry name" value="Type_II_TA_system_RNase"/>
</dbReference>
<dbReference type="Pfam" id="PF01850">
    <property type="entry name" value="PIN"/>
    <property type="match status" value="1"/>
</dbReference>
<reference evidence="9" key="1">
    <citation type="submission" date="2022-12" db="EMBL/GenBank/DDBJ databases">
        <title>Reference genome sequencing for broad-spectrum identification of bacterial and archaeal isolates by mass spectrometry.</title>
        <authorList>
            <person name="Sekiguchi Y."/>
            <person name="Tourlousse D.M."/>
        </authorList>
    </citation>
    <scope>NUCLEOTIDE SEQUENCE</scope>
    <source>
        <strain evidence="9">LLR39Z86</strain>
    </source>
</reference>
<feature type="domain" description="PIN" evidence="8">
    <location>
        <begin position="2"/>
        <end position="122"/>
    </location>
</feature>
<organism evidence="9 10">
    <name type="scientific">Glycomyces algeriensis</name>
    <dbReference type="NCBI Taxonomy" id="256037"/>
    <lineage>
        <taxon>Bacteria</taxon>
        <taxon>Bacillati</taxon>
        <taxon>Actinomycetota</taxon>
        <taxon>Actinomycetes</taxon>
        <taxon>Glycomycetales</taxon>
        <taxon>Glycomycetaceae</taxon>
        <taxon>Glycomyces</taxon>
    </lineage>
</organism>
<evidence type="ECO:0000313" key="10">
    <source>
        <dbReference type="Proteomes" id="UP001144313"/>
    </source>
</evidence>
<dbReference type="GO" id="GO:0046872">
    <property type="term" value="F:metal ion binding"/>
    <property type="evidence" value="ECO:0007669"/>
    <property type="project" value="UniProtKB-KW"/>
</dbReference>
<evidence type="ECO:0000259" key="8">
    <source>
        <dbReference type="Pfam" id="PF01850"/>
    </source>
</evidence>
<dbReference type="PANTHER" id="PTHR33653">
    <property type="entry name" value="RIBONUCLEASE VAPC2"/>
    <property type="match status" value="1"/>
</dbReference>
<sequence length="138" mass="15299">MIVLDTNVISEISNPNGNERVYTWFGYLSKRKTAVTAVTVGEAWEGIVRLDEGARRKRLTDDFEGMLQEFFSGRVLPYDHAAAQHYAIISVKRSAAGLPIDKPDAQIAAICAARGFTLATRNIKDFIGTGIELINPWE</sequence>
<evidence type="ECO:0000313" key="9">
    <source>
        <dbReference type="EMBL" id="GLI42220.1"/>
    </source>
</evidence>
<dbReference type="GO" id="GO:0016787">
    <property type="term" value="F:hydrolase activity"/>
    <property type="evidence" value="ECO:0007669"/>
    <property type="project" value="UniProtKB-KW"/>
</dbReference>
<evidence type="ECO:0000256" key="6">
    <source>
        <dbReference type="ARBA" id="ARBA00022842"/>
    </source>
</evidence>
<dbReference type="InterPro" id="IPR002716">
    <property type="entry name" value="PIN_dom"/>
</dbReference>
<dbReference type="GO" id="GO:0004518">
    <property type="term" value="F:nuclease activity"/>
    <property type="evidence" value="ECO:0007669"/>
    <property type="project" value="UniProtKB-KW"/>
</dbReference>
<dbReference type="PANTHER" id="PTHR33653:SF1">
    <property type="entry name" value="RIBONUCLEASE VAPC2"/>
    <property type="match status" value="1"/>
</dbReference>
<dbReference type="Gene3D" id="3.40.50.1010">
    <property type="entry name" value="5'-nuclease"/>
    <property type="match status" value="1"/>
</dbReference>
<keyword evidence="3" id="KW-0540">Nuclease</keyword>
<keyword evidence="10" id="KW-1185">Reference proteome</keyword>
<evidence type="ECO:0000256" key="7">
    <source>
        <dbReference type="ARBA" id="ARBA00038093"/>
    </source>
</evidence>
<gene>
    <name evidence="9" type="primary">vapC</name>
    <name evidence="9" type="ORF">GALLR39Z86_20700</name>
</gene>
<dbReference type="SUPFAM" id="SSF88723">
    <property type="entry name" value="PIN domain-like"/>
    <property type="match status" value="1"/>
</dbReference>
<dbReference type="Proteomes" id="UP001144313">
    <property type="component" value="Unassembled WGS sequence"/>
</dbReference>
<keyword evidence="2" id="KW-1277">Toxin-antitoxin system</keyword>
<protein>
    <submittedName>
        <fullName evidence="9">Ribonuclease VapC</fullName>
    </submittedName>
</protein>
<dbReference type="InterPro" id="IPR029060">
    <property type="entry name" value="PIN-like_dom_sf"/>
</dbReference>
<comment type="caution">
    <text evidence="9">The sequence shown here is derived from an EMBL/GenBank/DDBJ whole genome shotgun (WGS) entry which is preliminary data.</text>
</comment>
<accession>A0A9W6G8A7</accession>
<keyword evidence="5" id="KW-0378">Hydrolase</keyword>
<keyword evidence="6" id="KW-0460">Magnesium</keyword>
<evidence type="ECO:0000256" key="1">
    <source>
        <dbReference type="ARBA" id="ARBA00001946"/>
    </source>
</evidence>
<comment type="cofactor">
    <cofactor evidence="1">
        <name>Mg(2+)</name>
        <dbReference type="ChEBI" id="CHEBI:18420"/>
    </cofactor>
</comment>
<name>A0A9W6G8A7_9ACTN</name>
<evidence type="ECO:0000256" key="3">
    <source>
        <dbReference type="ARBA" id="ARBA00022722"/>
    </source>
</evidence>
<proteinExistence type="inferred from homology"/>
<dbReference type="CDD" id="cd18731">
    <property type="entry name" value="PIN_NgFitB-like"/>
    <property type="match status" value="1"/>
</dbReference>
<dbReference type="AlphaFoldDB" id="A0A9W6G8A7"/>
<comment type="similarity">
    <text evidence="7">Belongs to the PINc/VapC protein family.</text>
</comment>
<keyword evidence="4" id="KW-0479">Metal-binding</keyword>
<dbReference type="EMBL" id="BSDT01000001">
    <property type="protein sequence ID" value="GLI42220.1"/>
    <property type="molecule type" value="Genomic_DNA"/>
</dbReference>